<evidence type="ECO:0000256" key="10">
    <source>
        <dbReference type="ARBA" id="ARBA00023295"/>
    </source>
</evidence>
<keyword evidence="4" id="KW-0812">Transmembrane</keyword>
<keyword evidence="17" id="KW-0732">Signal</keyword>
<dbReference type="InterPro" id="IPR017853">
    <property type="entry name" value="GH"/>
</dbReference>
<protein>
    <recommendedName>
        <fullName evidence="14">glucan 1,3-beta-glucosidase</fullName>
        <ecNumber evidence="14">3.2.1.58</ecNumber>
    </recommendedName>
    <alternativeName>
        <fullName evidence="15">Exo-1,3-beta-glucanase D</fullName>
    </alternativeName>
</protein>
<comment type="catalytic activity">
    <reaction evidence="12">
        <text>Successive hydrolysis of beta-D-glucose units from the non-reducing ends of (1-&gt;3)-beta-D-glucans, releasing alpha-glucose.</text>
        <dbReference type="EC" id="3.2.1.58"/>
    </reaction>
</comment>
<evidence type="ECO:0000256" key="9">
    <source>
        <dbReference type="ARBA" id="ARBA00023180"/>
    </source>
</evidence>
<feature type="domain" description="Glycoside hydrolase family 5" evidence="18">
    <location>
        <begin position="77"/>
        <end position="364"/>
    </location>
</feature>
<dbReference type="GO" id="GO:0005886">
    <property type="term" value="C:plasma membrane"/>
    <property type="evidence" value="ECO:0007669"/>
    <property type="project" value="UniProtKB-SubCell"/>
</dbReference>
<evidence type="ECO:0000313" key="19">
    <source>
        <dbReference type="EMBL" id="KAL3677837.1"/>
    </source>
</evidence>
<accession>A0ABD3GF77</accession>
<evidence type="ECO:0000256" key="1">
    <source>
        <dbReference type="ARBA" id="ARBA00004401"/>
    </source>
</evidence>
<proteinExistence type="inferred from homology"/>
<evidence type="ECO:0000256" key="17">
    <source>
        <dbReference type="SAM" id="SignalP"/>
    </source>
</evidence>
<evidence type="ECO:0000256" key="12">
    <source>
        <dbReference type="ARBA" id="ARBA00036824"/>
    </source>
</evidence>
<comment type="caution">
    <text evidence="19">The sequence shown here is derived from an EMBL/GenBank/DDBJ whole genome shotgun (WGS) entry which is preliminary data.</text>
</comment>
<evidence type="ECO:0000256" key="7">
    <source>
        <dbReference type="ARBA" id="ARBA00022989"/>
    </source>
</evidence>
<keyword evidence="9" id="KW-0325">Glycoprotein</keyword>
<keyword evidence="10 16" id="KW-0326">Glycosidase</keyword>
<dbReference type="EMBL" id="JBJQOH010000007">
    <property type="protein sequence ID" value="KAL3677837.1"/>
    <property type="molecule type" value="Genomic_DNA"/>
</dbReference>
<keyword evidence="3" id="KW-1003">Cell membrane</keyword>
<evidence type="ECO:0000256" key="16">
    <source>
        <dbReference type="RuleBase" id="RU361153"/>
    </source>
</evidence>
<dbReference type="GO" id="GO:0004338">
    <property type="term" value="F:glucan exo-1,3-beta-glucosidase activity"/>
    <property type="evidence" value="ECO:0007669"/>
    <property type="project" value="UniProtKB-EC"/>
</dbReference>
<feature type="signal peptide" evidence="17">
    <location>
        <begin position="1"/>
        <end position="23"/>
    </location>
</feature>
<keyword evidence="20" id="KW-1185">Reference proteome</keyword>
<dbReference type="SUPFAM" id="SSF51445">
    <property type="entry name" value="(Trans)glycosidases"/>
    <property type="match status" value="1"/>
</dbReference>
<dbReference type="EC" id="3.2.1.58" evidence="14"/>
<comment type="subcellular location">
    <subcellularLocation>
        <location evidence="1">Cell membrane</location>
        <topology evidence="1">Single-pass type II membrane protein</topology>
    </subcellularLocation>
</comment>
<evidence type="ECO:0000256" key="15">
    <source>
        <dbReference type="ARBA" id="ARBA00041260"/>
    </source>
</evidence>
<dbReference type="InterPro" id="IPR050386">
    <property type="entry name" value="Glycosyl_hydrolase_5"/>
</dbReference>
<comment type="similarity">
    <text evidence="2 16">Belongs to the glycosyl hydrolase 5 (cellulase A) family.</text>
</comment>
<evidence type="ECO:0000256" key="2">
    <source>
        <dbReference type="ARBA" id="ARBA00005641"/>
    </source>
</evidence>
<dbReference type="Proteomes" id="UP001633002">
    <property type="component" value="Unassembled WGS sequence"/>
</dbReference>
<evidence type="ECO:0000256" key="13">
    <source>
        <dbReference type="ARBA" id="ARBA00037126"/>
    </source>
</evidence>
<dbReference type="AlphaFoldDB" id="A0ABD3GF77"/>
<evidence type="ECO:0000256" key="8">
    <source>
        <dbReference type="ARBA" id="ARBA00023136"/>
    </source>
</evidence>
<keyword evidence="11" id="KW-0961">Cell wall biogenesis/degradation</keyword>
<keyword evidence="8" id="KW-0472">Membrane</keyword>
<reference evidence="19 20" key="1">
    <citation type="submission" date="2024-09" db="EMBL/GenBank/DDBJ databases">
        <title>Chromosome-scale assembly of Riccia sorocarpa.</title>
        <authorList>
            <person name="Paukszto L."/>
        </authorList>
    </citation>
    <scope>NUCLEOTIDE SEQUENCE [LARGE SCALE GENOMIC DNA]</scope>
    <source>
        <strain evidence="19">LP-2024</strain>
        <tissue evidence="19">Aerial parts of the thallus</tissue>
    </source>
</reference>
<evidence type="ECO:0000313" key="20">
    <source>
        <dbReference type="Proteomes" id="UP001633002"/>
    </source>
</evidence>
<dbReference type="InterPro" id="IPR001547">
    <property type="entry name" value="Glyco_hydro_5"/>
</dbReference>
<dbReference type="PANTHER" id="PTHR31297:SF34">
    <property type="entry name" value="GLUCAN 1,3-BETA-GLUCOSIDASE 2"/>
    <property type="match status" value="1"/>
</dbReference>
<dbReference type="PANTHER" id="PTHR31297">
    <property type="entry name" value="GLUCAN ENDO-1,6-BETA-GLUCOSIDASE B"/>
    <property type="match status" value="1"/>
</dbReference>
<dbReference type="Pfam" id="PF00150">
    <property type="entry name" value="Cellulase"/>
    <property type="match status" value="1"/>
</dbReference>
<dbReference type="GO" id="GO:0071555">
    <property type="term" value="P:cell wall organization"/>
    <property type="evidence" value="ECO:0007669"/>
    <property type="project" value="UniProtKB-KW"/>
</dbReference>
<comment type="function">
    <text evidence="13">Glucosidase involved in the degradation of cellulosic biomass. Active on lichenan.</text>
</comment>
<evidence type="ECO:0000256" key="14">
    <source>
        <dbReference type="ARBA" id="ARBA00038929"/>
    </source>
</evidence>
<sequence length="437" mass="49877">MKNISLFVCLCLTLLSVVSVTWAWLPSQNPIRGVNLGGLFVSEQWMMNDQWNSIGCGGRNDEWECVQALGQGKADAAFQQHWSTWITQADITEIASYGLNTVRIPLGFWMKEDLVRSDEHFPRGGFPYLEQICRWARDAGLYIILDLHAGPGGQDKNEQFTGHSVNYPNFFRSDNYERAYEFLEWLTETRHTNKNFANVGAIEVMNEPRPETDIEKKSLLDKYNPTAYDRIRAVEDRLGITQNNQLHIQFMGSRWGEGNPIQHWGSAPYFSLFDDHKYLHWDNGVPATRRDYLTHSCYDNVGAGSNSGNKPLIVGEWSLSPRDGDNAAFNISASDAVSWYGQWFAAQLRDYEKQRGWVFWSWKTNWIGGRNDWRWGYQQAVRAGVIPKSIDDAVAMNVKRVSTPHSPFPDEDSGDRDLQQTLEQEGGTLVTVTVQDS</sequence>
<keyword evidence="7" id="KW-1133">Transmembrane helix</keyword>
<gene>
    <name evidence="19" type="ORF">R1sor_020793</name>
</gene>
<evidence type="ECO:0000256" key="4">
    <source>
        <dbReference type="ARBA" id="ARBA00022692"/>
    </source>
</evidence>
<evidence type="ECO:0000256" key="11">
    <source>
        <dbReference type="ARBA" id="ARBA00023316"/>
    </source>
</evidence>
<evidence type="ECO:0000256" key="6">
    <source>
        <dbReference type="ARBA" id="ARBA00022968"/>
    </source>
</evidence>
<keyword evidence="5 16" id="KW-0378">Hydrolase</keyword>
<evidence type="ECO:0000256" key="3">
    <source>
        <dbReference type="ARBA" id="ARBA00022475"/>
    </source>
</evidence>
<dbReference type="Gene3D" id="3.20.20.80">
    <property type="entry name" value="Glycosidases"/>
    <property type="match status" value="1"/>
</dbReference>
<name>A0ABD3GF77_9MARC</name>
<evidence type="ECO:0000259" key="18">
    <source>
        <dbReference type="Pfam" id="PF00150"/>
    </source>
</evidence>
<organism evidence="19 20">
    <name type="scientific">Riccia sorocarpa</name>
    <dbReference type="NCBI Taxonomy" id="122646"/>
    <lineage>
        <taxon>Eukaryota</taxon>
        <taxon>Viridiplantae</taxon>
        <taxon>Streptophyta</taxon>
        <taxon>Embryophyta</taxon>
        <taxon>Marchantiophyta</taxon>
        <taxon>Marchantiopsida</taxon>
        <taxon>Marchantiidae</taxon>
        <taxon>Marchantiales</taxon>
        <taxon>Ricciaceae</taxon>
        <taxon>Riccia</taxon>
    </lineage>
</organism>
<keyword evidence="6" id="KW-0735">Signal-anchor</keyword>
<evidence type="ECO:0000256" key="5">
    <source>
        <dbReference type="ARBA" id="ARBA00022801"/>
    </source>
</evidence>
<feature type="chain" id="PRO_5044870988" description="glucan 1,3-beta-glucosidase" evidence="17">
    <location>
        <begin position="24"/>
        <end position="437"/>
    </location>
</feature>